<evidence type="ECO:0000256" key="3">
    <source>
        <dbReference type="ARBA" id="ARBA00022723"/>
    </source>
</evidence>
<evidence type="ECO:0000256" key="7">
    <source>
        <dbReference type="PIRSR" id="PIRSR601765-1"/>
    </source>
</evidence>
<dbReference type="KEGG" id="gba:J421_5450"/>
<dbReference type="CDD" id="cd00883">
    <property type="entry name" value="beta_CA_cladeA"/>
    <property type="match status" value="1"/>
</dbReference>
<evidence type="ECO:0000256" key="2">
    <source>
        <dbReference type="ARBA" id="ARBA00012925"/>
    </source>
</evidence>
<dbReference type="HOGENOM" id="CLU_053879_3_2_0"/>
<keyword evidence="3 7" id="KW-0479">Metal-binding</keyword>
<dbReference type="Proteomes" id="UP000019151">
    <property type="component" value="Plasmid 1"/>
</dbReference>
<name>W0RRN3_9BACT</name>
<dbReference type="Gene3D" id="3.40.1050.10">
    <property type="entry name" value="Carbonic anhydrase"/>
    <property type="match status" value="1"/>
</dbReference>
<comment type="similarity">
    <text evidence="1 8">Belongs to the beta-class carbonic anhydrase family.</text>
</comment>
<evidence type="ECO:0000256" key="4">
    <source>
        <dbReference type="ARBA" id="ARBA00022833"/>
    </source>
</evidence>
<feature type="binding site" evidence="7">
    <location>
        <position position="52"/>
    </location>
    <ligand>
        <name>Zn(2+)</name>
        <dbReference type="ChEBI" id="CHEBI:29105"/>
    </ligand>
</feature>
<dbReference type="PANTHER" id="PTHR11002">
    <property type="entry name" value="CARBONIC ANHYDRASE"/>
    <property type="match status" value="1"/>
</dbReference>
<dbReference type="EMBL" id="CP007129">
    <property type="protein sequence ID" value="AHG92985.1"/>
    <property type="molecule type" value="Genomic_DNA"/>
</dbReference>
<feature type="binding site" evidence="7">
    <location>
        <position position="55"/>
    </location>
    <ligand>
        <name>Zn(2+)</name>
        <dbReference type="ChEBI" id="CHEBI:29105"/>
    </ligand>
</feature>
<keyword evidence="10" id="KW-1185">Reference proteome</keyword>
<evidence type="ECO:0000256" key="5">
    <source>
        <dbReference type="ARBA" id="ARBA00023239"/>
    </source>
</evidence>
<dbReference type="EC" id="4.2.1.1" evidence="2 8"/>
<comment type="function">
    <text evidence="8">Reversible hydration of carbon dioxide.</text>
</comment>
<keyword evidence="4 7" id="KW-0862">Zinc</keyword>
<dbReference type="InParanoid" id="W0RRN3"/>
<dbReference type="Pfam" id="PF00484">
    <property type="entry name" value="Pro_CA"/>
    <property type="match status" value="1"/>
</dbReference>
<dbReference type="InterPro" id="IPR001765">
    <property type="entry name" value="Carbonic_anhydrase"/>
</dbReference>
<comment type="cofactor">
    <cofactor evidence="7">
        <name>Zn(2+)</name>
        <dbReference type="ChEBI" id="CHEBI:29105"/>
    </cofactor>
    <text evidence="7">Binds 1 zinc ion per subunit.</text>
</comment>
<dbReference type="AlphaFoldDB" id="W0RRN3"/>
<keyword evidence="5 8" id="KW-0456">Lyase</keyword>
<evidence type="ECO:0000256" key="6">
    <source>
        <dbReference type="ARBA" id="ARBA00048348"/>
    </source>
</evidence>
<evidence type="ECO:0000313" key="9">
    <source>
        <dbReference type="EMBL" id="AHG92985.1"/>
    </source>
</evidence>
<dbReference type="GO" id="GO:0015976">
    <property type="term" value="P:carbon utilization"/>
    <property type="evidence" value="ECO:0007669"/>
    <property type="project" value="InterPro"/>
</dbReference>
<comment type="catalytic activity">
    <reaction evidence="6 8">
        <text>hydrogencarbonate + H(+) = CO2 + H2O</text>
        <dbReference type="Rhea" id="RHEA:10748"/>
        <dbReference type="ChEBI" id="CHEBI:15377"/>
        <dbReference type="ChEBI" id="CHEBI:15378"/>
        <dbReference type="ChEBI" id="CHEBI:16526"/>
        <dbReference type="ChEBI" id="CHEBI:17544"/>
        <dbReference type="EC" id="4.2.1.1"/>
    </reaction>
</comment>
<dbReference type="GO" id="GO:0008270">
    <property type="term" value="F:zinc ion binding"/>
    <property type="evidence" value="ECO:0007669"/>
    <property type="project" value="UniProtKB-UniRule"/>
</dbReference>
<dbReference type="PROSITE" id="PS00705">
    <property type="entry name" value="PROK_CO2_ANHYDRASE_2"/>
    <property type="match status" value="1"/>
</dbReference>
<dbReference type="SMART" id="SM00947">
    <property type="entry name" value="Pro_CA"/>
    <property type="match status" value="1"/>
</dbReference>
<evidence type="ECO:0000256" key="1">
    <source>
        <dbReference type="ARBA" id="ARBA00006217"/>
    </source>
</evidence>
<dbReference type="InterPro" id="IPR036874">
    <property type="entry name" value="Carbonic_anhydrase_sf"/>
</dbReference>
<evidence type="ECO:0000256" key="8">
    <source>
        <dbReference type="RuleBase" id="RU003956"/>
    </source>
</evidence>
<dbReference type="PANTHER" id="PTHR11002:SF76">
    <property type="entry name" value="CARBONIC ANHYDRASE"/>
    <property type="match status" value="1"/>
</dbReference>
<reference evidence="9 10" key="1">
    <citation type="journal article" date="2014" name="Genome Announc.">
        <title>Genome Sequence and Methylome of Soil Bacterium Gemmatirosa kalamazoonensis KBS708T, a Member of the Rarely Cultivated Gemmatimonadetes Phylum.</title>
        <authorList>
            <person name="Debruyn J.M."/>
            <person name="Radosevich M."/>
            <person name="Wommack K.E."/>
            <person name="Polson S.W."/>
            <person name="Hauser L.J."/>
            <person name="Fawaz M.N."/>
            <person name="Korlach J."/>
            <person name="Tsai Y.C."/>
        </authorList>
    </citation>
    <scope>NUCLEOTIDE SEQUENCE [LARGE SCALE GENOMIC DNA]</scope>
    <source>
        <strain evidence="9 10">KBS708</strain>
        <plasmid evidence="10">Plasmid 1</plasmid>
    </source>
</reference>
<dbReference type="SUPFAM" id="SSF53056">
    <property type="entry name" value="beta-carbonic anhydrase, cab"/>
    <property type="match status" value="1"/>
</dbReference>
<geneLocation type="plasmid" evidence="9 10">
    <name>1</name>
</geneLocation>
<sequence length="177" mass="19096">MPAEVITQATPGELFVHRNIANQAHPTDTNLNAALQYAVEALAVEDVVVCGHEGCGGVRAAMHEEAPPLVDTWVAGVRTIVRLHADELSRIPDLERRLTRLVELNVMEQVFNISRSPIVQSAWAAGRTLRVHGWVYGIGSGLLRDLGVTMDGAPLRAALGKVKAVARDDVARARRAG</sequence>
<organism evidence="9 10">
    <name type="scientific">Gemmatirosa kalamazoonensis</name>
    <dbReference type="NCBI Taxonomy" id="861299"/>
    <lineage>
        <taxon>Bacteria</taxon>
        <taxon>Pseudomonadati</taxon>
        <taxon>Gemmatimonadota</taxon>
        <taxon>Gemmatimonadia</taxon>
        <taxon>Gemmatimonadales</taxon>
        <taxon>Gemmatimonadaceae</taxon>
        <taxon>Gemmatirosa</taxon>
    </lineage>
</organism>
<keyword evidence="9" id="KW-0614">Plasmid</keyword>
<dbReference type="GO" id="GO:0004089">
    <property type="term" value="F:carbonate dehydratase activity"/>
    <property type="evidence" value="ECO:0007669"/>
    <property type="project" value="UniProtKB-UniRule"/>
</dbReference>
<protein>
    <recommendedName>
        <fullName evidence="2 8">Carbonic anhydrase</fullName>
        <ecNumber evidence="2 8">4.2.1.1</ecNumber>
    </recommendedName>
    <alternativeName>
        <fullName evidence="8">Carbonate dehydratase</fullName>
    </alternativeName>
</protein>
<gene>
    <name evidence="9" type="ORF">J421_5450</name>
</gene>
<evidence type="ECO:0000313" key="10">
    <source>
        <dbReference type="Proteomes" id="UP000019151"/>
    </source>
</evidence>
<dbReference type="PATRIC" id="fig|861299.3.peg.5485"/>
<accession>W0RRN3</accession>
<proteinExistence type="inferred from homology"/>
<dbReference type="InterPro" id="IPR015892">
    <property type="entry name" value="Carbonic_anhydrase_CS"/>
</dbReference>